<reference evidence="1 2" key="1">
    <citation type="submission" date="2024-02" db="EMBL/GenBank/DDBJ databases">
        <title>Haloferula sargassicola NBRC 104335.</title>
        <authorList>
            <person name="Ichikawa N."/>
            <person name="Katano-Makiyama Y."/>
            <person name="Hidaka K."/>
        </authorList>
    </citation>
    <scope>NUCLEOTIDE SEQUENCE [LARGE SCALE GENOMIC DNA]</scope>
    <source>
        <strain evidence="1 2">NBRC 104335</strain>
    </source>
</reference>
<organism evidence="1 2">
    <name type="scientific">Haloferula sargassicola</name>
    <dbReference type="NCBI Taxonomy" id="490096"/>
    <lineage>
        <taxon>Bacteria</taxon>
        <taxon>Pseudomonadati</taxon>
        <taxon>Verrucomicrobiota</taxon>
        <taxon>Verrucomicrobiia</taxon>
        <taxon>Verrucomicrobiales</taxon>
        <taxon>Verrucomicrobiaceae</taxon>
        <taxon>Haloferula</taxon>
    </lineage>
</organism>
<dbReference type="EMBL" id="BAABRI010000016">
    <property type="protein sequence ID" value="GAA5483676.1"/>
    <property type="molecule type" value="Genomic_DNA"/>
</dbReference>
<sequence length="191" mass="21568">MIPNHPVEVLLTLDQELDHPVSLVLYGRAALALGFEHAPPEFQTTLDVDAIITLSQLPVLMDDFAFWDALDRTNRKLQGKGLYLTHLFSEDQVFLRPDWQCHVVPISTPATKYLSLSRPHVLDLILTKMMRGNDELDMADIRFLLAQEDVTGEDLDTAIRVARIPDLPELRDAFERAIPEVRAMAAARDGK</sequence>
<comment type="caution">
    <text evidence="1">The sequence shown here is derived from an EMBL/GenBank/DDBJ whole genome shotgun (WGS) entry which is preliminary data.</text>
</comment>
<dbReference type="RefSeq" id="WP_353567783.1">
    <property type="nucleotide sequence ID" value="NZ_BAABRI010000016.1"/>
</dbReference>
<name>A0ABP9UTJ6_9BACT</name>
<gene>
    <name evidence="1" type="ORF">Hsar01_02910</name>
</gene>
<protein>
    <submittedName>
        <fullName evidence="1">Uncharacterized protein</fullName>
    </submittedName>
</protein>
<proteinExistence type="predicted"/>
<dbReference type="Proteomes" id="UP001476282">
    <property type="component" value="Unassembled WGS sequence"/>
</dbReference>
<accession>A0ABP9UTJ6</accession>
<evidence type="ECO:0000313" key="2">
    <source>
        <dbReference type="Proteomes" id="UP001476282"/>
    </source>
</evidence>
<evidence type="ECO:0000313" key="1">
    <source>
        <dbReference type="EMBL" id="GAA5483676.1"/>
    </source>
</evidence>
<keyword evidence="2" id="KW-1185">Reference proteome</keyword>